<keyword evidence="3" id="KW-1185">Reference proteome</keyword>
<protein>
    <submittedName>
        <fullName evidence="2">Uncharacterized protein</fullName>
    </submittedName>
</protein>
<reference evidence="2 3" key="1">
    <citation type="journal article" date="2021" name="Plant Biotechnol. J.">
        <title>Multi-omics assisted identification of the key and species-specific regulatory components of drought-tolerant mechanisms in Gossypium stocksii.</title>
        <authorList>
            <person name="Yu D."/>
            <person name="Ke L."/>
            <person name="Zhang D."/>
            <person name="Wu Y."/>
            <person name="Sun Y."/>
            <person name="Mei J."/>
            <person name="Sun J."/>
            <person name="Sun Y."/>
        </authorList>
    </citation>
    <scope>NUCLEOTIDE SEQUENCE [LARGE SCALE GENOMIC DNA]</scope>
    <source>
        <strain evidence="3">cv. E1</strain>
        <tissue evidence="2">Leaf</tissue>
    </source>
</reference>
<name>A0A9D3ZEY1_9ROSI</name>
<gene>
    <name evidence="2" type="ORF">J1N35_043363</name>
</gene>
<proteinExistence type="predicted"/>
<evidence type="ECO:0000313" key="3">
    <source>
        <dbReference type="Proteomes" id="UP000828251"/>
    </source>
</evidence>
<accession>A0A9D3ZEY1</accession>
<organism evidence="2 3">
    <name type="scientific">Gossypium stocksii</name>
    <dbReference type="NCBI Taxonomy" id="47602"/>
    <lineage>
        <taxon>Eukaryota</taxon>
        <taxon>Viridiplantae</taxon>
        <taxon>Streptophyta</taxon>
        <taxon>Embryophyta</taxon>
        <taxon>Tracheophyta</taxon>
        <taxon>Spermatophyta</taxon>
        <taxon>Magnoliopsida</taxon>
        <taxon>eudicotyledons</taxon>
        <taxon>Gunneridae</taxon>
        <taxon>Pentapetalae</taxon>
        <taxon>rosids</taxon>
        <taxon>malvids</taxon>
        <taxon>Malvales</taxon>
        <taxon>Malvaceae</taxon>
        <taxon>Malvoideae</taxon>
        <taxon>Gossypium</taxon>
    </lineage>
</organism>
<evidence type="ECO:0000313" key="2">
    <source>
        <dbReference type="EMBL" id="KAH1031189.1"/>
    </source>
</evidence>
<dbReference type="EMBL" id="JAIQCV010000013">
    <property type="protein sequence ID" value="KAH1031189.1"/>
    <property type="molecule type" value="Genomic_DNA"/>
</dbReference>
<feature type="region of interest" description="Disordered" evidence="1">
    <location>
        <begin position="53"/>
        <end position="123"/>
    </location>
</feature>
<evidence type="ECO:0000256" key="1">
    <source>
        <dbReference type="SAM" id="MobiDB-lite"/>
    </source>
</evidence>
<dbReference type="AlphaFoldDB" id="A0A9D3ZEY1"/>
<comment type="caution">
    <text evidence="2">The sequence shown here is derived from an EMBL/GenBank/DDBJ whole genome shotgun (WGS) entry which is preliminary data.</text>
</comment>
<sequence length="164" mass="19063">MVDILVEFTITCFEWLIVFLLHRLIHPQEPFFNQIAEERYTHNISKRSFCLETEADATEPTTIHTATEEKDQTRPEVREEKTQSVNIESDQEEDETNQISTPTEPATTPIPPPSTTLVSKQDSEINKLIDDLTKSDDEEDEVLINYSQRKQRYKHTACKTIRPN</sequence>
<feature type="compositionally biased region" description="Basic and acidic residues" evidence="1">
    <location>
        <begin position="66"/>
        <end position="82"/>
    </location>
</feature>
<dbReference type="Proteomes" id="UP000828251">
    <property type="component" value="Unassembled WGS sequence"/>
</dbReference>